<accession>A0A3B0TY36</accession>
<dbReference type="PANTHER" id="PTHR46230">
    <property type="match status" value="1"/>
</dbReference>
<dbReference type="GO" id="GO:0016226">
    <property type="term" value="P:iron-sulfur cluster assembly"/>
    <property type="evidence" value="ECO:0007669"/>
    <property type="project" value="TreeGrafter"/>
</dbReference>
<dbReference type="GO" id="GO:0051301">
    <property type="term" value="P:cell division"/>
    <property type="evidence" value="ECO:0007669"/>
    <property type="project" value="UniProtKB-KW"/>
</dbReference>
<dbReference type="PIRSF" id="PIRSF003113">
    <property type="entry name" value="BolA"/>
    <property type="match status" value="1"/>
</dbReference>
<dbReference type="Pfam" id="PF01722">
    <property type="entry name" value="BolA"/>
    <property type="match status" value="1"/>
</dbReference>
<dbReference type="Gene3D" id="3.30.300.90">
    <property type="entry name" value="BolA-like"/>
    <property type="match status" value="1"/>
</dbReference>
<gene>
    <name evidence="1" type="ORF">MNBD_ALPHA12-1724</name>
</gene>
<dbReference type="InterPro" id="IPR002634">
    <property type="entry name" value="BolA"/>
</dbReference>
<proteinExistence type="predicted"/>
<keyword evidence="1" id="KW-0131">Cell cycle</keyword>
<dbReference type="PANTHER" id="PTHR46230:SF7">
    <property type="entry name" value="BOLA-LIKE PROTEIN 1"/>
    <property type="match status" value="1"/>
</dbReference>
<protein>
    <submittedName>
        <fullName evidence="1">Cell division protein BolA</fullName>
    </submittedName>
</protein>
<evidence type="ECO:0000313" key="1">
    <source>
        <dbReference type="EMBL" id="VAW22928.1"/>
    </source>
</evidence>
<dbReference type="InterPro" id="IPR036065">
    <property type="entry name" value="BolA-like_sf"/>
</dbReference>
<keyword evidence="1" id="KW-0132">Cell division</keyword>
<dbReference type="AlphaFoldDB" id="A0A3B0TY36"/>
<dbReference type="SUPFAM" id="SSF82657">
    <property type="entry name" value="BolA-like"/>
    <property type="match status" value="1"/>
</dbReference>
<name>A0A3B0TY36_9ZZZZ</name>
<dbReference type="EMBL" id="UOEO01000218">
    <property type="protein sequence ID" value="VAW22928.1"/>
    <property type="molecule type" value="Genomic_DNA"/>
</dbReference>
<reference evidence="1" key="1">
    <citation type="submission" date="2018-06" db="EMBL/GenBank/DDBJ databases">
        <authorList>
            <person name="Zhirakovskaya E."/>
        </authorList>
    </citation>
    <scope>NUCLEOTIDE SEQUENCE</scope>
</reference>
<organism evidence="1">
    <name type="scientific">hydrothermal vent metagenome</name>
    <dbReference type="NCBI Taxonomy" id="652676"/>
    <lineage>
        <taxon>unclassified sequences</taxon>
        <taxon>metagenomes</taxon>
        <taxon>ecological metagenomes</taxon>
    </lineage>
</organism>
<sequence length="86" mass="9753">MSVSETIKQKLTRSFSPDILEVEDISEQHRGHANWREGGNTHFRIKIATSHFASLTRVAQHRAVMEVLKDEFKAGVHALTIEIINS</sequence>